<accession>A0A7W6J2V1</accession>
<reference evidence="2 3" key="1">
    <citation type="submission" date="2020-08" db="EMBL/GenBank/DDBJ databases">
        <title>Genomic Encyclopedia of Type Strains, Phase IV (KMG-IV): sequencing the most valuable type-strain genomes for metagenomic binning, comparative biology and taxonomic classification.</title>
        <authorList>
            <person name="Goeker M."/>
        </authorList>
    </citation>
    <scope>NUCLEOTIDE SEQUENCE [LARGE SCALE GENOMIC DNA]</scope>
    <source>
        <strain evidence="2 3">DSM 29853</strain>
    </source>
</reference>
<sequence length="100" mass="11526">MKAQIASLADAVRAQTEKADQRGTRTYEELENIRVEQAQSRRDMAEVKARLDKAEPTLSEITRWKERFNGMQMMLMMQAAAVGGLMVYFWKWIAVKIGMN</sequence>
<organism evidence="2 3">
    <name type="scientific">Gellertiella hungarica</name>
    <dbReference type="NCBI Taxonomy" id="1572859"/>
    <lineage>
        <taxon>Bacteria</taxon>
        <taxon>Pseudomonadati</taxon>
        <taxon>Pseudomonadota</taxon>
        <taxon>Alphaproteobacteria</taxon>
        <taxon>Hyphomicrobiales</taxon>
        <taxon>Rhizobiaceae</taxon>
        <taxon>Gellertiella</taxon>
    </lineage>
</organism>
<feature type="transmembrane region" description="Helical" evidence="1">
    <location>
        <begin position="73"/>
        <end position="93"/>
    </location>
</feature>
<keyword evidence="3" id="KW-1185">Reference proteome</keyword>
<dbReference type="AlphaFoldDB" id="A0A7W6J2V1"/>
<evidence type="ECO:0000313" key="2">
    <source>
        <dbReference type="EMBL" id="MBB4063702.1"/>
    </source>
</evidence>
<dbReference type="Proteomes" id="UP000528286">
    <property type="component" value="Unassembled WGS sequence"/>
</dbReference>
<comment type="caution">
    <text evidence="2">The sequence shown here is derived from an EMBL/GenBank/DDBJ whole genome shotgun (WGS) entry which is preliminary data.</text>
</comment>
<name>A0A7W6J2V1_9HYPH</name>
<keyword evidence="1" id="KW-1133">Transmembrane helix</keyword>
<dbReference type="EMBL" id="JACIEZ010000001">
    <property type="protein sequence ID" value="MBB4063702.1"/>
    <property type="molecule type" value="Genomic_DNA"/>
</dbReference>
<keyword evidence="1" id="KW-0472">Membrane</keyword>
<protein>
    <submittedName>
        <fullName evidence="2">Putative nucleic acid-binding Zn-ribbon protein</fullName>
    </submittedName>
</protein>
<gene>
    <name evidence="2" type="ORF">GGR23_000863</name>
</gene>
<evidence type="ECO:0000313" key="3">
    <source>
        <dbReference type="Proteomes" id="UP000528286"/>
    </source>
</evidence>
<proteinExistence type="predicted"/>
<evidence type="ECO:0000256" key="1">
    <source>
        <dbReference type="SAM" id="Phobius"/>
    </source>
</evidence>
<keyword evidence="1" id="KW-0812">Transmembrane</keyword>